<name>A0A511N7D6_DEIC1</name>
<proteinExistence type="predicted"/>
<dbReference type="SUPFAM" id="SSF55136">
    <property type="entry name" value="Probable bacterial effector-binding domain"/>
    <property type="match status" value="1"/>
</dbReference>
<dbReference type="SMART" id="SM00871">
    <property type="entry name" value="AraC_E_bind"/>
    <property type="match status" value="1"/>
</dbReference>
<dbReference type="Proteomes" id="UP000321306">
    <property type="component" value="Unassembled WGS sequence"/>
</dbReference>
<dbReference type="InterPro" id="IPR010499">
    <property type="entry name" value="AraC_E-bd"/>
</dbReference>
<evidence type="ECO:0000313" key="2">
    <source>
        <dbReference type="EMBL" id="GEM48376.1"/>
    </source>
</evidence>
<accession>A0A511N7D6</accession>
<keyword evidence="3" id="KW-1185">Reference proteome</keyword>
<comment type="caution">
    <text evidence="2">The sequence shown here is derived from an EMBL/GenBank/DDBJ whole genome shotgun (WGS) entry which is preliminary data.</text>
</comment>
<dbReference type="InterPro" id="IPR029442">
    <property type="entry name" value="GyrI-like"/>
</dbReference>
<organism evidence="2 3">
    <name type="scientific">Deinococcus cellulosilyticus (strain DSM 18568 / NBRC 106333 / KACC 11606 / 5516J-15)</name>
    <dbReference type="NCBI Taxonomy" id="1223518"/>
    <lineage>
        <taxon>Bacteria</taxon>
        <taxon>Thermotogati</taxon>
        <taxon>Deinococcota</taxon>
        <taxon>Deinococci</taxon>
        <taxon>Deinococcales</taxon>
        <taxon>Deinococcaceae</taxon>
        <taxon>Deinococcus</taxon>
    </lineage>
</organism>
<evidence type="ECO:0000313" key="3">
    <source>
        <dbReference type="Proteomes" id="UP000321306"/>
    </source>
</evidence>
<dbReference type="Gene3D" id="3.20.80.10">
    <property type="entry name" value="Regulatory factor, effector binding domain"/>
    <property type="match status" value="1"/>
</dbReference>
<feature type="domain" description="AraC effector-binding" evidence="1">
    <location>
        <begin position="3"/>
        <end position="160"/>
    </location>
</feature>
<dbReference type="RefSeq" id="WP_186816142.1">
    <property type="nucleotide sequence ID" value="NZ_BJXB01000020.1"/>
</dbReference>
<reference evidence="2 3" key="1">
    <citation type="submission" date="2019-07" db="EMBL/GenBank/DDBJ databases">
        <title>Whole genome shotgun sequence of Deinococcus cellulosilyticus NBRC 106333.</title>
        <authorList>
            <person name="Hosoyama A."/>
            <person name="Uohara A."/>
            <person name="Ohji S."/>
            <person name="Ichikawa N."/>
        </authorList>
    </citation>
    <scope>NUCLEOTIDE SEQUENCE [LARGE SCALE GENOMIC DNA]</scope>
    <source>
        <strain evidence="2 3">NBRC 106333</strain>
    </source>
</reference>
<dbReference type="EMBL" id="BJXB01000020">
    <property type="protein sequence ID" value="GEM48376.1"/>
    <property type="molecule type" value="Genomic_DNA"/>
</dbReference>
<dbReference type="Pfam" id="PF06445">
    <property type="entry name" value="GyrI-like"/>
    <property type="match status" value="1"/>
</dbReference>
<protein>
    <submittedName>
        <fullName evidence="2">Transcription activator effector-binding protein</fullName>
    </submittedName>
</protein>
<dbReference type="AlphaFoldDB" id="A0A511N7D6"/>
<dbReference type="InterPro" id="IPR011256">
    <property type="entry name" value="Reg_factor_effector_dom_sf"/>
</dbReference>
<gene>
    <name evidence="2" type="ORF">DC3_40110</name>
</gene>
<sequence length="162" mass="18018">MSETPVLVELQTKPTLSIRGEISIQDIARSHGERLQRLWEHLKQHQLVPAGPPFVRYHTFGDERTDVEVGVPLVHPAAGSGNLQAGHLPGGLALVTEHDGPHRQLGRAYQRLQQAMQERGLHRDGPAWEVYNWMALALDTADRSDVASDRGHTTLVQPLKQP</sequence>
<evidence type="ECO:0000259" key="1">
    <source>
        <dbReference type="SMART" id="SM00871"/>
    </source>
</evidence>